<dbReference type="EMBL" id="MT075580">
    <property type="protein sequence ID" value="QIS31125.1"/>
    <property type="molecule type" value="Genomic_DNA"/>
</dbReference>
<accession>A0A6H0A001</accession>
<evidence type="ECO:0000313" key="1">
    <source>
        <dbReference type="EMBL" id="QIS31125.1"/>
    </source>
</evidence>
<reference evidence="1" key="1">
    <citation type="submission" date="2020-02" db="EMBL/GenBank/DDBJ databases">
        <authorList>
            <person name="Hu X."/>
            <person name="Yuan Z."/>
            <person name="Cheng J."/>
            <person name="Geng P."/>
        </authorList>
    </citation>
    <scope>NUCLEOTIDE SEQUENCE</scope>
    <source>
        <strain evidence="1">SSII-1</strain>
        <plasmid evidence="1">pSSII-1</plasmid>
    </source>
</reference>
<protein>
    <submittedName>
        <fullName evidence="1">Uncharacterized protein</fullName>
    </submittedName>
</protein>
<proteinExistence type="predicted"/>
<dbReference type="AlphaFoldDB" id="A0A6H0A001"/>
<organism evidence="1">
    <name type="scientific">Lysinibacillus sphaericus</name>
    <name type="common">Bacillus sphaericus</name>
    <dbReference type="NCBI Taxonomy" id="1421"/>
    <lineage>
        <taxon>Bacteria</taxon>
        <taxon>Bacillati</taxon>
        <taxon>Bacillota</taxon>
        <taxon>Bacilli</taxon>
        <taxon>Bacillales</taxon>
        <taxon>Bacillaceae</taxon>
        <taxon>Lysinibacillus</taxon>
    </lineage>
</organism>
<geneLocation type="plasmid" evidence="1">
    <name>pSSII-1</name>
</geneLocation>
<name>A0A6H0A001_LYSSH</name>
<keyword evidence="1" id="KW-0614">Plasmid</keyword>
<sequence>MKQLNSNGSARSELVKKYGYDTKFYMHTVRLLEMAIEILTYGLLTVKRKDYARLLSLREGIHTLDDALDHIESLEQRLKIAYEESTLPEQPNFELINNWLVDFNMRVAKSY</sequence>